<reference evidence="1 2" key="1">
    <citation type="submission" date="2024-01" db="EMBL/GenBank/DDBJ databases">
        <title>Survival strategy associated with biotechnological potential of Virgibacillus dokdonensis T4.6 isolated from salt-fermented shrimp paste.</title>
        <authorList>
            <person name="Doan T.V."/>
            <person name="Quach N.T."/>
            <person name="Phi Q.-T."/>
        </authorList>
    </citation>
    <scope>NUCLEOTIDE SEQUENCE [LARGE SCALE GENOMIC DNA]</scope>
    <source>
        <strain evidence="1 2">T4.6</strain>
    </source>
</reference>
<proteinExistence type="predicted"/>
<sequence>MEIKNYCLKNKVYKLNDLITINDAYIGGFDNQSLIKLVQKNKAAYVENGLLMLEGGLNFVQTVKKLVVSSGHYPLAHVICFLIVDK</sequence>
<gene>
    <name evidence="1" type="ORF">V2W34_10725</name>
</gene>
<evidence type="ECO:0000313" key="1">
    <source>
        <dbReference type="EMBL" id="MEF2292474.1"/>
    </source>
</evidence>
<organism evidence="1 2">
    <name type="scientific">Virgibacillus dokdonensis</name>
    <dbReference type="NCBI Taxonomy" id="302167"/>
    <lineage>
        <taxon>Bacteria</taxon>
        <taxon>Bacillati</taxon>
        <taxon>Bacillota</taxon>
        <taxon>Bacilli</taxon>
        <taxon>Bacillales</taxon>
        <taxon>Bacillaceae</taxon>
        <taxon>Virgibacillus</taxon>
    </lineage>
</organism>
<keyword evidence="2" id="KW-1185">Reference proteome</keyword>
<dbReference type="EMBL" id="JAZHPM010000017">
    <property type="protein sequence ID" value="MEF2292474.1"/>
    <property type="molecule type" value="Genomic_DNA"/>
</dbReference>
<comment type="caution">
    <text evidence="1">The sequence shown here is derived from an EMBL/GenBank/DDBJ whole genome shotgun (WGS) entry which is preliminary data.</text>
</comment>
<protein>
    <submittedName>
        <fullName evidence="1">Uncharacterized protein</fullName>
    </submittedName>
</protein>
<dbReference type="Proteomes" id="UP001356080">
    <property type="component" value="Unassembled WGS sequence"/>
</dbReference>
<dbReference type="RefSeq" id="WP_077706649.1">
    <property type="nucleotide sequence ID" value="NZ_JAZHPM010000017.1"/>
</dbReference>
<accession>A0ABU7VFP4</accession>
<evidence type="ECO:0000313" key="2">
    <source>
        <dbReference type="Proteomes" id="UP001356080"/>
    </source>
</evidence>
<name>A0ABU7VFP4_9BACI</name>